<reference evidence="1 2" key="1">
    <citation type="submission" date="2012-05" db="EMBL/GenBank/DDBJ databases">
        <title>Recombination and specialization in a pathogen metapopulation.</title>
        <authorList>
            <person name="Gardiner A."/>
            <person name="Kemen E."/>
            <person name="Schultz-Larsen T."/>
            <person name="MacLean D."/>
            <person name="Van Oosterhout C."/>
            <person name="Jones J.D.G."/>
        </authorList>
    </citation>
    <scope>NUCLEOTIDE SEQUENCE [LARGE SCALE GENOMIC DNA]</scope>
    <source>
        <strain evidence="1 2">Ac Nc2</strain>
    </source>
</reference>
<keyword evidence="2" id="KW-1185">Reference proteome</keyword>
<dbReference type="Proteomes" id="UP000053237">
    <property type="component" value="Unassembled WGS sequence"/>
</dbReference>
<dbReference type="EMBL" id="CAIX01000594">
    <property type="protein sequence ID" value="CCI11199.1"/>
    <property type="molecule type" value="Genomic_DNA"/>
</dbReference>
<name>A0A024FX10_9STRA</name>
<sequence>MKKEEHNERFLLSSSPDVSYRSRKPMLIYVVNICAFDTDMQTNSIFSDLVTRWMREKYMKGAMRDPTAILAHKAYHVNSAKCSRAFLRLQNVEIHVYPYLSCISGVRAYTIPFRMNCLRFQARSESVTKVNTKNLSPQTLLACLKNRHTALNSSQRMRRADTVS</sequence>
<protein>
    <submittedName>
        <fullName evidence="1">Uncharacterized protein</fullName>
    </submittedName>
</protein>
<organism evidence="1 2">
    <name type="scientific">Albugo candida</name>
    <dbReference type="NCBI Taxonomy" id="65357"/>
    <lineage>
        <taxon>Eukaryota</taxon>
        <taxon>Sar</taxon>
        <taxon>Stramenopiles</taxon>
        <taxon>Oomycota</taxon>
        <taxon>Peronosporomycetes</taxon>
        <taxon>Albuginales</taxon>
        <taxon>Albuginaceae</taxon>
        <taxon>Albugo</taxon>
    </lineage>
</organism>
<gene>
    <name evidence="1" type="ORF">BN9_125390</name>
</gene>
<dbReference type="InParanoid" id="A0A024FX10"/>
<evidence type="ECO:0000313" key="1">
    <source>
        <dbReference type="EMBL" id="CCI11199.1"/>
    </source>
</evidence>
<evidence type="ECO:0000313" key="2">
    <source>
        <dbReference type="Proteomes" id="UP000053237"/>
    </source>
</evidence>
<dbReference type="AlphaFoldDB" id="A0A024FX10"/>
<comment type="caution">
    <text evidence="1">The sequence shown here is derived from an EMBL/GenBank/DDBJ whole genome shotgun (WGS) entry which is preliminary data.</text>
</comment>
<proteinExistence type="predicted"/>
<accession>A0A024FX10</accession>